<feature type="compositionally biased region" description="Low complexity" evidence="1">
    <location>
        <begin position="58"/>
        <end position="79"/>
    </location>
</feature>
<dbReference type="RefSeq" id="XP_004997773.1">
    <property type="nucleotide sequence ID" value="XM_004997716.1"/>
</dbReference>
<evidence type="ECO:0000313" key="3">
    <source>
        <dbReference type="Proteomes" id="UP000007799"/>
    </source>
</evidence>
<accession>F2TYZ3</accession>
<dbReference type="AlphaFoldDB" id="F2TYZ3"/>
<keyword evidence="3" id="KW-1185">Reference proteome</keyword>
<feature type="compositionally biased region" description="Low complexity" evidence="1">
    <location>
        <begin position="116"/>
        <end position="146"/>
    </location>
</feature>
<organism evidence="3">
    <name type="scientific">Salpingoeca rosetta (strain ATCC 50818 / BSB-021)</name>
    <dbReference type="NCBI Taxonomy" id="946362"/>
    <lineage>
        <taxon>Eukaryota</taxon>
        <taxon>Choanoflagellata</taxon>
        <taxon>Craspedida</taxon>
        <taxon>Salpingoecidae</taxon>
        <taxon>Salpingoeca</taxon>
    </lineage>
</organism>
<name>F2TYZ3_SALR5</name>
<sequence>MESEQEARVAQAFARIAAAFGLPPAVKDGDFDALVSALEQRVNTQLGEEDPPSNSKGTTAATATTEAATATREQAETQQVQRVHASSAQAKATSEPAVEPAAPATVKSEDIQVDVTPTQAASQPSSQHHQQQKEPQAPAAPAVAKTNKCCCTLL</sequence>
<feature type="compositionally biased region" description="Polar residues" evidence="1">
    <location>
        <begin position="80"/>
        <end position="91"/>
    </location>
</feature>
<evidence type="ECO:0000313" key="2">
    <source>
        <dbReference type="EMBL" id="EGD78817.1"/>
    </source>
</evidence>
<gene>
    <name evidence="2" type="ORF">PTSG_01792</name>
</gene>
<dbReference type="Proteomes" id="UP000007799">
    <property type="component" value="Unassembled WGS sequence"/>
</dbReference>
<feature type="compositionally biased region" description="Low complexity" evidence="1">
    <location>
        <begin position="92"/>
        <end position="106"/>
    </location>
</feature>
<protein>
    <submittedName>
        <fullName evidence="2">Uncharacterized protein</fullName>
    </submittedName>
</protein>
<feature type="compositionally biased region" description="Polar residues" evidence="1">
    <location>
        <begin position="42"/>
        <end position="57"/>
    </location>
</feature>
<proteinExistence type="predicted"/>
<dbReference type="InParanoid" id="F2TYZ3"/>
<dbReference type="KEGG" id="sre:PTSG_01792"/>
<evidence type="ECO:0000256" key="1">
    <source>
        <dbReference type="SAM" id="MobiDB-lite"/>
    </source>
</evidence>
<dbReference type="GeneID" id="16078367"/>
<feature type="region of interest" description="Disordered" evidence="1">
    <location>
        <begin position="42"/>
        <end position="146"/>
    </location>
</feature>
<dbReference type="EMBL" id="GL832957">
    <property type="protein sequence ID" value="EGD78817.1"/>
    <property type="molecule type" value="Genomic_DNA"/>
</dbReference>
<reference evidence="2" key="1">
    <citation type="submission" date="2009-08" db="EMBL/GenBank/DDBJ databases">
        <title>Annotation of Salpingoeca rosetta.</title>
        <authorList>
            <consortium name="The Broad Institute Genome Sequencing Platform"/>
            <person name="Russ C."/>
            <person name="Cuomo C."/>
            <person name="Burger G."/>
            <person name="Gray M.W."/>
            <person name="Holland P.W.H."/>
            <person name="King N."/>
            <person name="Lang F.B.F."/>
            <person name="Roger A.J."/>
            <person name="Ruiz-Trillo I."/>
            <person name="Young S.K."/>
            <person name="Zeng Q."/>
            <person name="Gargeya S."/>
            <person name="Alvarado L."/>
            <person name="Berlin A."/>
            <person name="Chapman S.B."/>
            <person name="Chen Z."/>
            <person name="Freedman E."/>
            <person name="Gellesch M."/>
            <person name="Goldberg J."/>
            <person name="Griggs A."/>
            <person name="Gujja S."/>
            <person name="Heilman E."/>
            <person name="Heiman D."/>
            <person name="Howarth C."/>
            <person name="Mehta T."/>
            <person name="Neiman D."/>
            <person name="Pearson M."/>
            <person name="Roberts A."/>
            <person name="Saif S."/>
            <person name="Shea T."/>
            <person name="Shenoy N."/>
            <person name="Sisk P."/>
            <person name="Stolte C."/>
            <person name="Sykes S."/>
            <person name="White J."/>
            <person name="Yandava C."/>
            <person name="Haas B."/>
            <person name="Nusbaum C."/>
            <person name="Birren B."/>
        </authorList>
    </citation>
    <scope>NUCLEOTIDE SEQUENCE [LARGE SCALE GENOMIC DNA]</scope>
    <source>
        <strain evidence="2">ATCC 50818</strain>
    </source>
</reference>